<dbReference type="SUPFAM" id="SSF52540">
    <property type="entry name" value="P-loop containing nucleoside triphosphate hydrolases"/>
    <property type="match status" value="2"/>
</dbReference>
<feature type="transmembrane region" description="Helical" evidence="7">
    <location>
        <begin position="500"/>
        <end position="519"/>
    </location>
</feature>
<protein>
    <recommendedName>
        <fullName evidence="8">ABC transporter domain-containing protein</fullName>
    </recommendedName>
</protein>
<dbReference type="PANTHER" id="PTHR19241">
    <property type="entry name" value="ATP-BINDING CASSETTE TRANSPORTER"/>
    <property type="match status" value="1"/>
</dbReference>
<evidence type="ECO:0000256" key="6">
    <source>
        <dbReference type="ARBA" id="ARBA00023136"/>
    </source>
</evidence>
<dbReference type="GO" id="GO:0005524">
    <property type="term" value="F:ATP binding"/>
    <property type="evidence" value="ECO:0007669"/>
    <property type="project" value="InterPro"/>
</dbReference>
<dbReference type="AlphaFoldDB" id="A0A9P7HUS7"/>
<keyword evidence="6 7" id="KW-0472">Membrane</keyword>
<dbReference type="InterPro" id="IPR017871">
    <property type="entry name" value="ABC_transporter-like_CS"/>
</dbReference>
<keyword evidence="3" id="KW-0813">Transport</keyword>
<dbReference type="GO" id="GO:0016887">
    <property type="term" value="F:ATP hydrolysis activity"/>
    <property type="evidence" value="ECO:0007669"/>
    <property type="project" value="InterPro"/>
</dbReference>
<name>A0A9P7HUS7_9HYPO</name>
<proteinExistence type="inferred from homology"/>
<evidence type="ECO:0000259" key="8">
    <source>
        <dbReference type="PROSITE" id="PS50893"/>
    </source>
</evidence>
<organism evidence="9 10">
    <name type="scientific">Fusarium xylarioides</name>
    <dbReference type="NCBI Taxonomy" id="221167"/>
    <lineage>
        <taxon>Eukaryota</taxon>
        <taxon>Fungi</taxon>
        <taxon>Dikarya</taxon>
        <taxon>Ascomycota</taxon>
        <taxon>Pezizomycotina</taxon>
        <taxon>Sordariomycetes</taxon>
        <taxon>Hypocreomycetidae</taxon>
        <taxon>Hypocreales</taxon>
        <taxon>Nectriaceae</taxon>
        <taxon>Fusarium</taxon>
        <taxon>Fusarium fujikuroi species complex</taxon>
    </lineage>
</organism>
<keyword evidence="10" id="KW-1185">Reference proteome</keyword>
<evidence type="ECO:0000256" key="1">
    <source>
        <dbReference type="ARBA" id="ARBA00004141"/>
    </source>
</evidence>
<evidence type="ECO:0000256" key="2">
    <source>
        <dbReference type="ARBA" id="ARBA00006012"/>
    </source>
</evidence>
<evidence type="ECO:0000313" key="10">
    <source>
        <dbReference type="Proteomes" id="UP000750502"/>
    </source>
</evidence>
<feature type="transmembrane region" description="Helical" evidence="7">
    <location>
        <begin position="357"/>
        <end position="380"/>
    </location>
</feature>
<dbReference type="InterPro" id="IPR010929">
    <property type="entry name" value="PDR_CDR_ABC"/>
</dbReference>
<dbReference type="InterPro" id="IPR003439">
    <property type="entry name" value="ABC_transporter-like_ATP-bd"/>
</dbReference>
<gene>
    <name evidence="9" type="ORF">H9Q72_009370</name>
</gene>
<evidence type="ECO:0000256" key="5">
    <source>
        <dbReference type="ARBA" id="ARBA00022989"/>
    </source>
</evidence>
<keyword evidence="5 7" id="KW-1133">Transmembrane helix</keyword>
<evidence type="ECO:0000256" key="3">
    <source>
        <dbReference type="ARBA" id="ARBA00022448"/>
    </source>
</evidence>
<reference evidence="9" key="1">
    <citation type="journal article" date="2020" name="bioRxiv">
        <title>Historical genomics reveals the evolutionary mechanisms behind multiple outbreaks of the host-specific coffee wilt pathogen Fusarium xylarioides.</title>
        <authorList>
            <person name="Peck D."/>
            <person name="Nowell R.W."/>
            <person name="Flood J."/>
            <person name="Ryan M.J."/>
            <person name="Barraclough T.G."/>
        </authorList>
    </citation>
    <scope>NUCLEOTIDE SEQUENCE</scope>
    <source>
        <strain evidence="9">IMI 127659i</strain>
    </source>
</reference>
<accession>A0A9P7HUS7</accession>
<comment type="similarity">
    <text evidence="2">Belongs to the ABC transporter superfamily. ABCG family. PDR (TC 3.A.1.205) subfamily.</text>
</comment>
<dbReference type="PROSITE" id="PS50893">
    <property type="entry name" value="ABC_TRANSPORTER_2"/>
    <property type="match status" value="1"/>
</dbReference>
<evidence type="ECO:0000256" key="7">
    <source>
        <dbReference type="SAM" id="Phobius"/>
    </source>
</evidence>
<feature type="transmembrane region" description="Helical" evidence="7">
    <location>
        <begin position="570"/>
        <end position="590"/>
    </location>
</feature>
<dbReference type="GO" id="GO:0016020">
    <property type="term" value="C:membrane"/>
    <property type="evidence" value="ECO:0007669"/>
    <property type="project" value="UniProtKB-SubCell"/>
</dbReference>
<dbReference type="PROSITE" id="PS00211">
    <property type="entry name" value="ABC_TRANSPORTER_1"/>
    <property type="match status" value="1"/>
</dbReference>
<dbReference type="Proteomes" id="UP000750502">
    <property type="component" value="Unassembled WGS sequence"/>
</dbReference>
<feature type="transmembrane region" description="Helical" evidence="7">
    <location>
        <begin position="392"/>
        <end position="413"/>
    </location>
</feature>
<keyword evidence="4 7" id="KW-0812">Transmembrane</keyword>
<feature type="domain" description="ABC transporter" evidence="8">
    <location>
        <begin position="1"/>
        <end position="247"/>
    </location>
</feature>
<dbReference type="GO" id="GO:0140359">
    <property type="term" value="F:ABC-type transporter activity"/>
    <property type="evidence" value="ECO:0007669"/>
    <property type="project" value="InterPro"/>
</dbReference>
<sequence>MSPNHSKRRINILRRFNSVINAGEMLVVLGPLGSGYSTFLKSLSSETNSIYINDSIYFNYQGVPPHEMHKHHKGEAIYTAEVDVHFPMLTVRDTLTFTSRARCPQNLPAGIKYNQYSNHLRDVVMAMYSISYTVNTPVRDNYIRGVSGGERKRVTIAEATLSNAPFQCWDNSTRGLDSANAIEFCKTLRLQSELFGQTCAVSIYQAPQTAYDLFDKALVIYEGRQIFFGRADEAKDYFINLGFECPDRQTTPDFLTSMTAPTERVIRPGWENKAPRTPDEFAARWKGSREYQLVQNEIETYKSQYPLNGSSADAFREKKKSAQANGQRLKSPFTLSYMQQVQLCLWRGWKRLKGSPGVTIFSLIANTCTALIASSLFYNMQPTTNSFFQRGAILFLAVLSNAFASALEILTQYSQRPIVEKHARYAFYHASAEALSSILVDMPYKISNSILFNVTLYFMSNLNRDAGPFFFYLLVSFLMVLAMSGVFRSIASLSRTLSQAMVPASLLILALVIFSGFVIPVDYMLEVKGYQNVGPSNQAYSTVGSVPSQDFVNSDVYVNSQYKYFHAHKWRNVGIIISFIIFFHIVYIVATEYVSAKKSKGEVLVFRRGNMPIEAKGKADTEAASSGPITAVDKLNNKEIVNIQGTTSVFHWNNVCYDIKIKGEPRRILDHVDSWVKPGTLTALIGVSGAGKTTLLDCLADRISVGIITGKMLINSKIHDKSF</sequence>
<evidence type="ECO:0000256" key="4">
    <source>
        <dbReference type="ARBA" id="ARBA00022692"/>
    </source>
</evidence>
<feature type="transmembrane region" description="Helical" evidence="7">
    <location>
        <begin position="466"/>
        <end position="488"/>
    </location>
</feature>
<dbReference type="InterPro" id="IPR013525">
    <property type="entry name" value="ABC2_TM"/>
</dbReference>
<comment type="subcellular location">
    <subcellularLocation>
        <location evidence="1">Membrane</location>
        <topology evidence="1">Multi-pass membrane protein</topology>
    </subcellularLocation>
</comment>
<dbReference type="Pfam" id="PF00005">
    <property type="entry name" value="ABC_tran"/>
    <property type="match status" value="2"/>
</dbReference>
<dbReference type="EMBL" id="JADFTT010000368">
    <property type="protein sequence ID" value="KAG5762528.1"/>
    <property type="molecule type" value="Genomic_DNA"/>
</dbReference>
<dbReference type="Gene3D" id="3.40.50.300">
    <property type="entry name" value="P-loop containing nucleotide triphosphate hydrolases"/>
    <property type="match status" value="2"/>
</dbReference>
<evidence type="ECO:0000313" key="9">
    <source>
        <dbReference type="EMBL" id="KAG5762528.1"/>
    </source>
</evidence>
<dbReference type="OrthoDB" id="245989at2759"/>
<dbReference type="InterPro" id="IPR027417">
    <property type="entry name" value="P-loop_NTPase"/>
</dbReference>
<dbReference type="Pfam" id="PF06422">
    <property type="entry name" value="PDR_CDR"/>
    <property type="match status" value="1"/>
</dbReference>
<dbReference type="Pfam" id="PF01061">
    <property type="entry name" value="ABC2_membrane"/>
    <property type="match status" value="1"/>
</dbReference>
<reference evidence="9" key="2">
    <citation type="submission" date="2020-10" db="EMBL/GenBank/DDBJ databases">
        <authorList>
            <person name="Peck L.D."/>
            <person name="Nowell R.W."/>
            <person name="Flood J."/>
            <person name="Ryan M.J."/>
            <person name="Barraclough T.G."/>
        </authorList>
    </citation>
    <scope>NUCLEOTIDE SEQUENCE</scope>
    <source>
        <strain evidence="9">IMI 127659i</strain>
    </source>
</reference>
<comment type="caution">
    <text evidence="9">The sequence shown here is derived from an EMBL/GenBank/DDBJ whole genome shotgun (WGS) entry which is preliminary data.</text>
</comment>